<dbReference type="RefSeq" id="XP_009021655.1">
    <property type="nucleotide sequence ID" value="XM_009023407.1"/>
</dbReference>
<evidence type="ECO:0000313" key="1">
    <source>
        <dbReference type="EMBL" id="ESO00221.1"/>
    </source>
</evidence>
<dbReference type="EMBL" id="KB096983">
    <property type="protein sequence ID" value="ESO00221.1"/>
    <property type="molecule type" value="Genomic_DNA"/>
</dbReference>
<dbReference type="EMBL" id="AMQM01005533">
    <property type="status" value="NOT_ANNOTATED_CDS"/>
    <property type="molecule type" value="Genomic_DNA"/>
</dbReference>
<sequence length="112" mass="12809">MRRGSASSRQFGCFNHYSACYLPSFVWRTTTAKVLSTPTNEATADTKDLFYSALEDLFRFTRPTDLIICLSDFNAVTDYFWKNLINMSVGQKRLSGPAAEKKHKKVEKNVKQ</sequence>
<dbReference type="InParanoid" id="T1FA36"/>
<proteinExistence type="predicted"/>
<reference evidence="1 3" key="2">
    <citation type="journal article" date="2013" name="Nature">
        <title>Insights into bilaterian evolution from three spiralian genomes.</title>
        <authorList>
            <person name="Simakov O."/>
            <person name="Marletaz F."/>
            <person name="Cho S.J."/>
            <person name="Edsinger-Gonzales E."/>
            <person name="Havlak P."/>
            <person name="Hellsten U."/>
            <person name="Kuo D.H."/>
            <person name="Larsson T."/>
            <person name="Lv J."/>
            <person name="Arendt D."/>
            <person name="Savage R."/>
            <person name="Osoegawa K."/>
            <person name="de Jong P."/>
            <person name="Grimwood J."/>
            <person name="Chapman J.A."/>
            <person name="Shapiro H."/>
            <person name="Aerts A."/>
            <person name="Otillar R.P."/>
            <person name="Terry A.Y."/>
            <person name="Boore J.L."/>
            <person name="Grigoriev I.V."/>
            <person name="Lindberg D.R."/>
            <person name="Seaver E.C."/>
            <person name="Weisblat D.A."/>
            <person name="Putnam N.H."/>
            <person name="Rokhsar D.S."/>
        </authorList>
    </citation>
    <scope>NUCLEOTIDE SEQUENCE</scope>
</reference>
<dbReference type="OrthoDB" id="6156371at2759"/>
<reference evidence="2" key="3">
    <citation type="submission" date="2015-06" db="UniProtKB">
        <authorList>
            <consortium name="EnsemblMetazoa"/>
        </authorList>
    </citation>
    <scope>IDENTIFICATION</scope>
</reference>
<dbReference type="EnsemblMetazoa" id="HelroT176066">
    <property type="protein sequence ID" value="HelroP176066"/>
    <property type="gene ID" value="HelroG176066"/>
</dbReference>
<reference evidence="3" key="1">
    <citation type="submission" date="2012-12" db="EMBL/GenBank/DDBJ databases">
        <authorList>
            <person name="Hellsten U."/>
            <person name="Grimwood J."/>
            <person name="Chapman J.A."/>
            <person name="Shapiro H."/>
            <person name="Aerts A."/>
            <person name="Otillar R.P."/>
            <person name="Terry A.Y."/>
            <person name="Boore J.L."/>
            <person name="Simakov O."/>
            <person name="Marletaz F."/>
            <person name="Cho S.-J."/>
            <person name="Edsinger-Gonzales E."/>
            <person name="Havlak P."/>
            <person name="Kuo D.-H."/>
            <person name="Larsson T."/>
            <person name="Lv J."/>
            <person name="Arendt D."/>
            <person name="Savage R."/>
            <person name="Osoegawa K."/>
            <person name="de Jong P."/>
            <person name="Lindberg D.R."/>
            <person name="Seaver E.C."/>
            <person name="Weisblat D.A."/>
            <person name="Putnam N.H."/>
            <person name="Grigoriev I.V."/>
            <person name="Rokhsar D.S."/>
        </authorList>
    </citation>
    <scope>NUCLEOTIDE SEQUENCE</scope>
</reference>
<protein>
    <submittedName>
        <fullName evidence="1 2">Uncharacterized protein</fullName>
    </submittedName>
</protein>
<name>T1FA36_HELRO</name>
<dbReference type="AlphaFoldDB" id="T1FA36"/>
<gene>
    <name evidence="2" type="primary">20205685</name>
    <name evidence="1" type="ORF">HELRODRAFT_176066</name>
</gene>
<dbReference type="Proteomes" id="UP000015101">
    <property type="component" value="Unassembled WGS sequence"/>
</dbReference>
<accession>T1FA36</accession>
<dbReference type="KEGG" id="hro:HELRODRAFT_176066"/>
<organism evidence="2 3">
    <name type="scientific">Helobdella robusta</name>
    <name type="common">Californian leech</name>
    <dbReference type="NCBI Taxonomy" id="6412"/>
    <lineage>
        <taxon>Eukaryota</taxon>
        <taxon>Metazoa</taxon>
        <taxon>Spiralia</taxon>
        <taxon>Lophotrochozoa</taxon>
        <taxon>Annelida</taxon>
        <taxon>Clitellata</taxon>
        <taxon>Hirudinea</taxon>
        <taxon>Rhynchobdellida</taxon>
        <taxon>Glossiphoniidae</taxon>
        <taxon>Helobdella</taxon>
    </lineage>
</organism>
<dbReference type="GeneID" id="20205685"/>
<evidence type="ECO:0000313" key="2">
    <source>
        <dbReference type="EnsemblMetazoa" id="HelroP176066"/>
    </source>
</evidence>
<keyword evidence="3" id="KW-1185">Reference proteome</keyword>
<dbReference type="HOGENOM" id="CLU_2148528_0_0_1"/>
<dbReference type="CTD" id="20205685"/>
<evidence type="ECO:0000313" key="3">
    <source>
        <dbReference type="Proteomes" id="UP000015101"/>
    </source>
</evidence>